<evidence type="ECO:0000313" key="9">
    <source>
        <dbReference type="EMBL" id="ASI47514.1"/>
    </source>
</evidence>
<organism evidence="9 10">
    <name type="scientific">Anaplasma ovis str. Haibei</name>
    <dbReference type="NCBI Taxonomy" id="1248439"/>
    <lineage>
        <taxon>Bacteria</taxon>
        <taxon>Pseudomonadati</taxon>
        <taxon>Pseudomonadota</taxon>
        <taxon>Alphaproteobacteria</taxon>
        <taxon>Rickettsiales</taxon>
        <taxon>Anaplasmataceae</taxon>
        <taxon>Anaplasma</taxon>
    </lineage>
</organism>
<evidence type="ECO:0000256" key="1">
    <source>
        <dbReference type="ARBA" id="ARBA00004162"/>
    </source>
</evidence>
<keyword evidence="6 8" id="KW-0472">Membrane</keyword>
<protein>
    <submittedName>
        <fullName evidence="9">Biopolymer transporter ExbD</fullName>
    </submittedName>
</protein>
<dbReference type="AlphaFoldDB" id="A0A2Z2L7L3"/>
<gene>
    <name evidence="9" type="ORF">AOV_01075</name>
</gene>
<evidence type="ECO:0000256" key="2">
    <source>
        <dbReference type="ARBA" id="ARBA00005811"/>
    </source>
</evidence>
<evidence type="ECO:0000256" key="8">
    <source>
        <dbReference type="SAM" id="Phobius"/>
    </source>
</evidence>
<evidence type="ECO:0000256" key="3">
    <source>
        <dbReference type="ARBA" id="ARBA00022475"/>
    </source>
</evidence>
<comment type="similarity">
    <text evidence="2 7">Belongs to the ExbD/TolR family.</text>
</comment>
<dbReference type="Gene3D" id="3.30.420.270">
    <property type="match status" value="1"/>
</dbReference>
<dbReference type="GO" id="GO:0005886">
    <property type="term" value="C:plasma membrane"/>
    <property type="evidence" value="ECO:0007669"/>
    <property type="project" value="UniProtKB-SubCell"/>
</dbReference>
<evidence type="ECO:0000256" key="4">
    <source>
        <dbReference type="ARBA" id="ARBA00022692"/>
    </source>
</evidence>
<evidence type="ECO:0000313" key="10">
    <source>
        <dbReference type="Proteomes" id="UP000259762"/>
    </source>
</evidence>
<sequence>MQIMRNRSASRRLSGQCREVRRFRSEINITPFVDVVLILLVIFAVSHTEKALPSLLVNLPNANRALGLDSEQSVVLTITKKGTIYVNDKLSREANLETDLMSVTKGKEAQVFLRGDEGVSYGTIMRVVNLLSGYGLRKVALVADNSVVADVGSSAGRT</sequence>
<keyword evidence="7" id="KW-0653">Protein transport</keyword>
<dbReference type="GO" id="GO:0022857">
    <property type="term" value="F:transmembrane transporter activity"/>
    <property type="evidence" value="ECO:0007669"/>
    <property type="project" value="InterPro"/>
</dbReference>
<dbReference type="Proteomes" id="UP000259762">
    <property type="component" value="Chromosome"/>
</dbReference>
<evidence type="ECO:0000256" key="5">
    <source>
        <dbReference type="ARBA" id="ARBA00022989"/>
    </source>
</evidence>
<evidence type="ECO:0000256" key="7">
    <source>
        <dbReference type="RuleBase" id="RU003879"/>
    </source>
</evidence>
<dbReference type="OrthoDB" id="9798629at2"/>
<dbReference type="PANTHER" id="PTHR30558">
    <property type="entry name" value="EXBD MEMBRANE COMPONENT OF PMF-DRIVEN MACROMOLECULE IMPORT SYSTEM"/>
    <property type="match status" value="1"/>
</dbReference>
<dbReference type="Pfam" id="PF02472">
    <property type="entry name" value="ExbD"/>
    <property type="match status" value="1"/>
</dbReference>
<dbReference type="GO" id="GO:0015031">
    <property type="term" value="P:protein transport"/>
    <property type="evidence" value="ECO:0007669"/>
    <property type="project" value="UniProtKB-KW"/>
</dbReference>
<name>A0A2Z2L7L3_9RICK</name>
<comment type="subcellular location">
    <subcellularLocation>
        <location evidence="1">Cell membrane</location>
        <topology evidence="1">Single-pass membrane protein</topology>
    </subcellularLocation>
    <subcellularLocation>
        <location evidence="7">Cell membrane</location>
        <topology evidence="7">Single-pass type II membrane protein</topology>
    </subcellularLocation>
</comment>
<dbReference type="EMBL" id="CP015994">
    <property type="protein sequence ID" value="ASI47514.1"/>
    <property type="molecule type" value="Genomic_DNA"/>
</dbReference>
<keyword evidence="10" id="KW-1185">Reference proteome</keyword>
<reference evidence="9 10" key="2">
    <citation type="journal article" date="2019" name="BMC Genomics">
        <title>The Anaplasma ovis genome reveals a high proportion of pseudogenes.</title>
        <authorList>
            <person name="Liu Z."/>
            <person name="Peasley A.M."/>
            <person name="Yang J."/>
            <person name="Li Y."/>
            <person name="Guan G."/>
            <person name="Luo J."/>
            <person name="Yin H."/>
            <person name="Brayton K.A."/>
        </authorList>
    </citation>
    <scope>NUCLEOTIDE SEQUENCE [LARGE SCALE GENOMIC DNA]</scope>
    <source>
        <strain evidence="9 10">Haibei</strain>
    </source>
</reference>
<keyword evidence="5 8" id="KW-1133">Transmembrane helix</keyword>
<keyword evidence="4 7" id="KW-0812">Transmembrane</keyword>
<dbReference type="PANTHER" id="PTHR30558:SF7">
    <property type="entry name" value="TOL-PAL SYSTEM PROTEIN TOLR"/>
    <property type="match status" value="1"/>
</dbReference>
<keyword evidence="7" id="KW-0813">Transport</keyword>
<dbReference type="KEGG" id="aoh:AOV_01075"/>
<keyword evidence="3" id="KW-1003">Cell membrane</keyword>
<dbReference type="InterPro" id="IPR003400">
    <property type="entry name" value="ExbD"/>
</dbReference>
<reference evidence="10" key="1">
    <citation type="submission" date="2018-06" db="EMBL/GenBank/DDBJ databases">
        <title>The Anaplasma ovis genome reveals a high proportion of pseudogenes.</title>
        <authorList>
            <person name="Liu Z."/>
            <person name="Peasley A.M."/>
            <person name="Yang J."/>
            <person name="Li Y."/>
            <person name="Guan G."/>
            <person name="Luo J."/>
            <person name="Yin H."/>
            <person name="Brayton K.A."/>
        </authorList>
    </citation>
    <scope>NUCLEOTIDE SEQUENCE [LARGE SCALE GENOMIC DNA]</scope>
    <source>
        <strain evidence="10">Haibei</strain>
    </source>
</reference>
<evidence type="ECO:0000256" key="6">
    <source>
        <dbReference type="ARBA" id="ARBA00023136"/>
    </source>
</evidence>
<feature type="transmembrane region" description="Helical" evidence="8">
    <location>
        <begin position="27"/>
        <end position="45"/>
    </location>
</feature>
<proteinExistence type="inferred from homology"/>
<accession>A0A2Z2L7L3</accession>